<evidence type="ECO:0000313" key="2">
    <source>
        <dbReference type="Proteomes" id="UP000319523"/>
    </source>
</evidence>
<dbReference type="EMBL" id="VHQI01000016">
    <property type="protein sequence ID" value="TPW39315.1"/>
    <property type="molecule type" value="Genomic_DNA"/>
</dbReference>
<dbReference type="OrthoDB" id="6628843at2"/>
<comment type="caution">
    <text evidence="1">The sequence shown here is derived from an EMBL/GenBank/DDBJ whole genome shotgun (WGS) entry which is preliminary data.</text>
</comment>
<sequence>MLRVTEAIYPQPGERHEYRLNDGSSVVECPALPAVSRLRFYDNRNHRILNKTVQASMKAAVNQHKKRWGGSHGQR</sequence>
<dbReference type="AlphaFoldDB" id="A0A506V0U7"/>
<gene>
    <name evidence="1" type="ORF">FKM52_19495</name>
</gene>
<proteinExistence type="predicted"/>
<accession>A0A506V0U7</accession>
<keyword evidence="2" id="KW-1185">Reference proteome</keyword>
<protein>
    <submittedName>
        <fullName evidence="1">Uncharacterized protein</fullName>
    </submittedName>
</protein>
<evidence type="ECO:0000313" key="1">
    <source>
        <dbReference type="EMBL" id="TPW39315.1"/>
    </source>
</evidence>
<name>A0A506V0U7_9GAMM</name>
<dbReference type="Proteomes" id="UP000319523">
    <property type="component" value="Unassembled WGS sequence"/>
</dbReference>
<organism evidence="1 2">
    <name type="scientific">Mixta tenebrionis</name>
    <dbReference type="NCBI Taxonomy" id="2562439"/>
    <lineage>
        <taxon>Bacteria</taxon>
        <taxon>Pseudomonadati</taxon>
        <taxon>Pseudomonadota</taxon>
        <taxon>Gammaproteobacteria</taxon>
        <taxon>Enterobacterales</taxon>
        <taxon>Erwiniaceae</taxon>
        <taxon>Mixta</taxon>
    </lineage>
</organism>
<reference evidence="1 2" key="1">
    <citation type="submission" date="2019-06" db="EMBL/GenBank/DDBJ databases">
        <authorList>
            <person name="Yang Y."/>
        </authorList>
    </citation>
    <scope>NUCLEOTIDE SEQUENCE [LARGE SCALE GENOMIC DNA]</scope>
    <source>
        <strain evidence="1 2">BIT-26</strain>
    </source>
</reference>